<gene>
    <name evidence="1" type="ORF">DFH07DRAFT_696178</name>
</gene>
<name>A0AAD7K054_9AGAR</name>
<evidence type="ECO:0000313" key="2">
    <source>
        <dbReference type="Proteomes" id="UP001215280"/>
    </source>
</evidence>
<proteinExistence type="predicted"/>
<dbReference type="Proteomes" id="UP001215280">
    <property type="component" value="Unassembled WGS sequence"/>
</dbReference>
<reference evidence="1" key="1">
    <citation type="submission" date="2023-03" db="EMBL/GenBank/DDBJ databases">
        <title>Massive genome expansion in bonnet fungi (Mycena s.s.) driven by repeated elements and novel gene families across ecological guilds.</title>
        <authorList>
            <consortium name="Lawrence Berkeley National Laboratory"/>
            <person name="Harder C.B."/>
            <person name="Miyauchi S."/>
            <person name="Viragh M."/>
            <person name="Kuo A."/>
            <person name="Thoen E."/>
            <person name="Andreopoulos B."/>
            <person name="Lu D."/>
            <person name="Skrede I."/>
            <person name="Drula E."/>
            <person name="Henrissat B."/>
            <person name="Morin E."/>
            <person name="Kohler A."/>
            <person name="Barry K."/>
            <person name="LaButti K."/>
            <person name="Morin E."/>
            <person name="Salamov A."/>
            <person name="Lipzen A."/>
            <person name="Mereny Z."/>
            <person name="Hegedus B."/>
            <person name="Baldrian P."/>
            <person name="Stursova M."/>
            <person name="Weitz H."/>
            <person name="Taylor A."/>
            <person name="Grigoriev I.V."/>
            <person name="Nagy L.G."/>
            <person name="Martin F."/>
            <person name="Kauserud H."/>
        </authorList>
    </citation>
    <scope>NUCLEOTIDE SEQUENCE</scope>
    <source>
        <strain evidence="1">CBHHK188m</strain>
    </source>
</reference>
<dbReference type="EMBL" id="JARJLG010000018">
    <property type="protein sequence ID" value="KAJ7773001.1"/>
    <property type="molecule type" value="Genomic_DNA"/>
</dbReference>
<sequence length="117" mass="11902">DVAAQTTLIVPVIEEPVSAELIGVDTSQGLTTWAIHQAAPTGTFSDTTDFPGTATIVEGCDYVSFTYIVSQPDATATVNAVCSIKGSVAVCVDDLAGPTTTETMSVTPYAAQVGSAT</sequence>
<protein>
    <submittedName>
        <fullName evidence="1">Uncharacterized protein</fullName>
    </submittedName>
</protein>
<organism evidence="1 2">
    <name type="scientific">Mycena maculata</name>
    <dbReference type="NCBI Taxonomy" id="230809"/>
    <lineage>
        <taxon>Eukaryota</taxon>
        <taxon>Fungi</taxon>
        <taxon>Dikarya</taxon>
        <taxon>Basidiomycota</taxon>
        <taxon>Agaricomycotina</taxon>
        <taxon>Agaricomycetes</taxon>
        <taxon>Agaricomycetidae</taxon>
        <taxon>Agaricales</taxon>
        <taxon>Marasmiineae</taxon>
        <taxon>Mycenaceae</taxon>
        <taxon>Mycena</taxon>
    </lineage>
</organism>
<comment type="caution">
    <text evidence="1">The sequence shown here is derived from an EMBL/GenBank/DDBJ whole genome shotgun (WGS) entry which is preliminary data.</text>
</comment>
<evidence type="ECO:0000313" key="1">
    <source>
        <dbReference type="EMBL" id="KAJ7773001.1"/>
    </source>
</evidence>
<keyword evidence="2" id="KW-1185">Reference proteome</keyword>
<accession>A0AAD7K054</accession>
<feature type="non-terminal residue" evidence="1">
    <location>
        <position position="117"/>
    </location>
</feature>
<dbReference type="AlphaFoldDB" id="A0AAD7K054"/>
<feature type="non-terminal residue" evidence="1">
    <location>
        <position position="1"/>
    </location>
</feature>